<protein>
    <submittedName>
        <fullName evidence="1">Uncharacterized protein</fullName>
    </submittedName>
</protein>
<accession>A0A0S2HUG8</accession>
<sequence length="166" mass="19113">MRNLLIAIFLLSAIGLTGQTSDYSKSRCMEYHKNHCEKSTNKYYKYNSESRSGLFHKGQKSKTLLEAFNGRDYRISICHDDVFDKPIIMRVIDKTRDQVLYDNSNDNYAQDFEFTVTTSIDLWIEIEVQGDSPLTGIDSKSIIRRDSNVGCVGLLIEYMVTPRKGF</sequence>
<keyword evidence="2" id="KW-1185">Reference proteome</keyword>
<dbReference type="AlphaFoldDB" id="A0A0S2HUG8"/>
<organism evidence="1 2">
    <name type="scientific">Salinivirga cyanobacteriivorans</name>
    <dbReference type="NCBI Taxonomy" id="1307839"/>
    <lineage>
        <taxon>Bacteria</taxon>
        <taxon>Pseudomonadati</taxon>
        <taxon>Bacteroidota</taxon>
        <taxon>Bacteroidia</taxon>
        <taxon>Bacteroidales</taxon>
        <taxon>Salinivirgaceae</taxon>
        <taxon>Salinivirga</taxon>
    </lineage>
</organism>
<dbReference type="STRING" id="1307839.L21SP5_00039"/>
<dbReference type="Proteomes" id="UP000064893">
    <property type="component" value="Chromosome"/>
</dbReference>
<dbReference type="EMBL" id="CP013118">
    <property type="protein sequence ID" value="ALO13721.1"/>
    <property type="molecule type" value="Genomic_DNA"/>
</dbReference>
<dbReference type="KEGG" id="blq:L21SP5_00039"/>
<proteinExistence type="predicted"/>
<name>A0A0S2HUG8_9BACT</name>
<gene>
    <name evidence="1" type="ORF">L21SP5_00039</name>
</gene>
<evidence type="ECO:0000313" key="1">
    <source>
        <dbReference type="EMBL" id="ALO13721.1"/>
    </source>
</evidence>
<reference evidence="1 2" key="1">
    <citation type="submission" date="2015-11" db="EMBL/GenBank/DDBJ databases">
        <title>Description and complete genome sequence of a novel strain predominating in hypersaline microbial mats and representing a new family of the Bacteriodetes phylum.</title>
        <authorList>
            <person name="Spring S."/>
            <person name="Bunk B."/>
            <person name="Sproer C."/>
            <person name="Klenk H.-P."/>
        </authorList>
    </citation>
    <scope>NUCLEOTIDE SEQUENCE [LARGE SCALE GENOMIC DNA]</scope>
    <source>
        <strain evidence="1 2">L21-Spi-D4</strain>
    </source>
</reference>
<evidence type="ECO:0000313" key="2">
    <source>
        <dbReference type="Proteomes" id="UP000064893"/>
    </source>
</evidence>